<feature type="domain" description="Retrovirus-related Pol polyprotein from transposon TNT 1-94-like beta-barrel" evidence="3">
    <location>
        <begin position="97"/>
        <end position="176"/>
    </location>
</feature>
<reference evidence="4" key="1">
    <citation type="submission" date="2020-06" db="EMBL/GenBank/DDBJ databases">
        <authorList>
            <person name="Li T."/>
            <person name="Hu X."/>
            <person name="Zhang T."/>
            <person name="Song X."/>
            <person name="Zhang H."/>
            <person name="Dai N."/>
            <person name="Sheng W."/>
            <person name="Hou X."/>
            <person name="Wei L."/>
        </authorList>
    </citation>
    <scope>NUCLEOTIDE SEQUENCE</scope>
    <source>
        <strain evidence="4">G01</strain>
        <tissue evidence="4">Leaf</tissue>
    </source>
</reference>
<feature type="region of interest" description="Disordered" evidence="1">
    <location>
        <begin position="235"/>
        <end position="260"/>
    </location>
</feature>
<evidence type="ECO:0000256" key="1">
    <source>
        <dbReference type="SAM" id="MobiDB-lite"/>
    </source>
</evidence>
<dbReference type="InterPro" id="IPR054722">
    <property type="entry name" value="PolX-like_BBD"/>
</dbReference>
<dbReference type="Pfam" id="PF22936">
    <property type="entry name" value="Pol_BBD"/>
    <property type="match status" value="1"/>
</dbReference>
<feature type="domain" description="Reverse transcriptase Ty1/copia-type" evidence="2">
    <location>
        <begin position="326"/>
        <end position="446"/>
    </location>
</feature>
<accession>A0AAW2LGH7</accession>
<organism evidence="4">
    <name type="scientific">Sesamum angustifolium</name>
    <dbReference type="NCBI Taxonomy" id="2727405"/>
    <lineage>
        <taxon>Eukaryota</taxon>
        <taxon>Viridiplantae</taxon>
        <taxon>Streptophyta</taxon>
        <taxon>Embryophyta</taxon>
        <taxon>Tracheophyta</taxon>
        <taxon>Spermatophyta</taxon>
        <taxon>Magnoliopsida</taxon>
        <taxon>eudicotyledons</taxon>
        <taxon>Gunneridae</taxon>
        <taxon>Pentapetalae</taxon>
        <taxon>asterids</taxon>
        <taxon>lamiids</taxon>
        <taxon>Lamiales</taxon>
        <taxon>Pedaliaceae</taxon>
        <taxon>Sesamum</taxon>
    </lineage>
</organism>
<protein>
    <submittedName>
        <fullName evidence="4">Retrovirus-related Pol polyprotein from transposon RE2</fullName>
    </submittedName>
</protein>
<dbReference type="Pfam" id="PF07727">
    <property type="entry name" value="RVT_2"/>
    <property type="match status" value="1"/>
</dbReference>
<dbReference type="EMBL" id="JACGWK010000014">
    <property type="protein sequence ID" value="KAL0317318.1"/>
    <property type="molecule type" value="Genomic_DNA"/>
</dbReference>
<sequence>MQIAKNFNFEQDAVLFSRGKLNDSKRDANEKKVINHNSQSNSLSDVTCEDNDRDNEGDQLNWEQCFTMEVVEKSDNANIGSASNQTQINYANYKDEWIINSGCSHHVTGDDSLFSELRQHNGKRVIVTADNSTYPVAKEGAVKIDADETSVKLDDVYHVPGLKKNLISVSQITNSGKYVLFGPNDVKVLDNVKNVVADVILSDERKGSLFVISIGQAYVKKTSQTDSATTWHAGLSHNIEESSESPTLNRNASRREGDDSIVRRSLREKRKPVHLNDYKVQLNHCNITSCFIVGASSEEPECYGEAKGYLDWEAAMQDEIEVLRRYDTWELVPKSKHSQPDTCKSVYRLKKKSDGTIDRYKARLVARGFSQSYGLDYEETFSPVAKMVTIRSIFSLAASKSWKIWQLDVKNAFLYGELDREVLMEQPPGFVSKEFPRHVCLLKKGIIWP</sequence>
<evidence type="ECO:0000259" key="2">
    <source>
        <dbReference type="Pfam" id="PF07727"/>
    </source>
</evidence>
<dbReference type="PANTHER" id="PTHR47592">
    <property type="entry name" value="PBF68 PROTEIN"/>
    <property type="match status" value="1"/>
</dbReference>
<dbReference type="InterPro" id="IPR013103">
    <property type="entry name" value="RVT_2"/>
</dbReference>
<name>A0AAW2LGH7_9LAMI</name>
<feature type="compositionally biased region" description="Polar residues" evidence="1">
    <location>
        <begin position="35"/>
        <end position="45"/>
    </location>
</feature>
<reference evidence="4" key="2">
    <citation type="journal article" date="2024" name="Plant">
        <title>Genomic evolution and insights into agronomic trait innovations of Sesamum species.</title>
        <authorList>
            <person name="Miao H."/>
            <person name="Wang L."/>
            <person name="Qu L."/>
            <person name="Liu H."/>
            <person name="Sun Y."/>
            <person name="Le M."/>
            <person name="Wang Q."/>
            <person name="Wei S."/>
            <person name="Zheng Y."/>
            <person name="Lin W."/>
            <person name="Duan Y."/>
            <person name="Cao H."/>
            <person name="Xiong S."/>
            <person name="Wang X."/>
            <person name="Wei L."/>
            <person name="Li C."/>
            <person name="Ma Q."/>
            <person name="Ju M."/>
            <person name="Zhao R."/>
            <person name="Li G."/>
            <person name="Mu C."/>
            <person name="Tian Q."/>
            <person name="Mei H."/>
            <person name="Zhang T."/>
            <person name="Gao T."/>
            <person name="Zhang H."/>
        </authorList>
    </citation>
    <scope>NUCLEOTIDE SEQUENCE</scope>
    <source>
        <strain evidence="4">G01</strain>
    </source>
</reference>
<comment type="caution">
    <text evidence="4">The sequence shown here is derived from an EMBL/GenBank/DDBJ whole genome shotgun (WGS) entry which is preliminary data.</text>
</comment>
<evidence type="ECO:0000313" key="4">
    <source>
        <dbReference type="EMBL" id="KAL0317318.1"/>
    </source>
</evidence>
<feature type="region of interest" description="Disordered" evidence="1">
    <location>
        <begin position="26"/>
        <end position="54"/>
    </location>
</feature>
<gene>
    <name evidence="4" type="ORF">Sangu_2146100</name>
</gene>
<dbReference type="AlphaFoldDB" id="A0AAW2LGH7"/>
<evidence type="ECO:0000259" key="3">
    <source>
        <dbReference type="Pfam" id="PF22936"/>
    </source>
</evidence>
<proteinExistence type="predicted"/>